<evidence type="ECO:0000259" key="3">
    <source>
        <dbReference type="PROSITE" id="PS51178"/>
    </source>
</evidence>
<protein>
    <submittedName>
        <fullName evidence="4">PASTA domain-containing protein</fullName>
    </submittedName>
</protein>
<dbReference type="Proteomes" id="UP000297244">
    <property type="component" value="Unassembled WGS sequence"/>
</dbReference>
<dbReference type="Gene3D" id="3.30.10.20">
    <property type="match status" value="3"/>
</dbReference>
<dbReference type="SMART" id="SM00740">
    <property type="entry name" value="PASTA"/>
    <property type="match status" value="3"/>
</dbReference>
<keyword evidence="5" id="KW-1185">Reference proteome</keyword>
<dbReference type="RefSeq" id="WP_135343292.1">
    <property type="nucleotide sequence ID" value="NZ_ML214243.1"/>
</dbReference>
<keyword evidence="2" id="KW-1133">Transmembrane helix</keyword>
<name>A0ABY2K6W1_9DEIN</name>
<feature type="domain" description="PASTA" evidence="3">
    <location>
        <begin position="307"/>
        <end position="371"/>
    </location>
</feature>
<evidence type="ECO:0000256" key="2">
    <source>
        <dbReference type="SAM" id="Phobius"/>
    </source>
</evidence>
<evidence type="ECO:0000256" key="1">
    <source>
        <dbReference type="SAM" id="MobiDB-lite"/>
    </source>
</evidence>
<dbReference type="InterPro" id="IPR005543">
    <property type="entry name" value="PASTA_dom"/>
</dbReference>
<gene>
    <name evidence="4" type="ORF">E0489_06010</name>
</gene>
<feature type="domain" description="PASTA" evidence="3">
    <location>
        <begin position="240"/>
        <end position="302"/>
    </location>
</feature>
<dbReference type="PROSITE" id="PS51178">
    <property type="entry name" value="PASTA"/>
    <property type="match status" value="3"/>
</dbReference>
<evidence type="ECO:0000313" key="4">
    <source>
        <dbReference type="EMBL" id="TFU16549.1"/>
    </source>
</evidence>
<proteinExistence type="predicted"/>
<feature type="region of interest" description="Disordered" evidence="1">
    <location>
        <begin position="339"/>
        <end position="360"/>
    </location>
</feature>
<organism evidence="4 5">
    <name type="scientific">Thermus tengchongensis</name>
    <dbReference type="NCBI Taxonomy" id="1214928"/>
    <lineage>
        <taxon>Bacteria</taxon>
        <taxon>Thermotogati</taxon>
        <taxon>Deinococcota</taxon>
        <taxon>Deinococci</taxon>
        <taxon>Thermales</taxon>
        <taxon>Thermaceae</taxon>
        <taxon>Thermus</taxon>
    </lineage>
</organism>
<feature type="domain" description="PASTA" evidence="3">
    <location>
        <begin position="170"/>
        <end position="236"/>
    </location>
</feature>
<keyword evidence="2" id="KW-0812">Transmembrane</keyword>
<dbReference type="CDD" id="cd06577">
    <property type="entry name" value="PASTA_pknB"/>
    <property type="match status" value="2"/>
</dbReference>
<dbReference type="SUPFAM" id="SSF54184">
    <property type="entry name" value="Penicillin-binding protein 2x (pbp-2x), c-terminal domain"/>
    <property type="match status" value="1"/>
</dbReference>
<dbReference type="EMBL" id="SKBL01000005">
    <property type="protein sequence ID" value="TFU16549.1"/>
    <property type="molecule type" value="Genomic_DNA"/>
</dbReference>
<comment type="caution">
    <text evidence="4">The sequence shown here is derived from an EMBL/GenBank/DDBJ whole genome shotgun (WGS) entry which is preliminary data.</text>
</comment>
<accession>A0ABY2K6W1</accession>
<evidence type="ECO:0000313" key="5">
    <source>
        <dbReference type="Proteomes" id="UP000297244"/>
    </source>
</evidence>
<keyword evidence="2" id="KW-0472">Membrane</keyword>
<reference evidence="4 5" key="1">
    <citation type="submission" date="2019-03" db="EMBL/GenBank/DDBJ databases">
        <title>Thermus tengchongensis species for the arsenic transformation mechanism.</title>
        <authorList>
            <person name="Yuan G.C."/>
        </authorList>
    </citation>
    <scope>NUCLEOTIDE SEQUENCE [LARGE SCALE GENOMIC DNA]</scope>
    <source>
        <strain evidence="4 5">15Y</strain>
    </source>
</reference>
<feature type="transmembrane region" description="Helical" evidence="2">
    <location>
        <begin position="141"/>
        <end position="162"/>
    </location>
</feature>
<dbReference type="Pfam" id="PF03793">
    <property type="entry name" value="PASTA"/>
    <property type="match status" value="3"/>
</dbReference>
<sequence length="458" mass="49667">MILDDRYPVLETLEEREGITLYRVEGGVVFFFQVRTPEDKERFYRYRAAIKRLEELGLVEAVVSAKPGRYYAFFPERPLARKGPPRAALEALAPLGFGPEHLAMAEEGVAYLSPWPLGSARRALARGPSRPRPGFLKAVPFGKLLGVAPGLLLFLLGLWLFFQGVYRYFNPPEYAVPNLVGKTAREAFLLLKDTGLRLEVVEGNDPAKPKEVVLAQEPPPGTRLRAGRTVRLTLNQARLNPLPELKGLRQEEAEAKLSELGYRLAGVAQMESPEPLGTVLASDPPPGTPLPPGAPVRLLVSRGASLGPTVPLPKLTGLSQKEALFLLNAMGLQVQAEEVPSGAPPGTVLAQEPAPGTPMPPGSGVRLRVAARGEVQVGALTPPSPPGPEARTVTLALNLPQEAEGRQVRLVLVDDRGEHLVYEGEGRGGLRVSGTYEVVGEARFRLYMDGELVQEWTP</sequence>